<evidence type="ECO:0000313" key="2">
    <source>
        <dbReference type="EMBL" id="MBY8335807.1"/>
    </source>
</evidence>
<protein>
    <recommendedName>
        <fullName evidence="4">SH3b domain-containing protein</fullName>
    </recommendedName>
</protein>
<dbReference type="RefSeq" id="WP_054524156.1">
    <property type="nucleotide sequence ID" value="NZ_JAHWXP010000001.1"/>
</dbReference>
<evidence type="ECO:0000313" key="3">
    <source>
        <dbReference type="Proteomes" id="UP000759298"/>
    </source>
</evidence>
<dbReference type="InterPro" id="IPR010466">
    <property type="entry name" value="DUF1058"/>
</dbReference>
<comment type="caution">
    <text evidence="2">The sequence shown here is derived from an EMBL/GenBank/DDBJ whole genome shotgun (WGS) entry which is preliminary data.</text>
</comment>
<proteinExistence type="predicted"/>
<keyword evidence="1" id="KW-0732">Signal</keyword>
<organism evidence="2 3">
    <name type="scientific">Alteriqipengyuania abyssalis</name>
    <dbReference type="NCBI Taxonomy" id="2860200"/>
    <lineage>
        <taxon>Bacteria</taxon>
        <taxon>Pseudomonadati</taxon>
        <taxon>Pseudomonadota</taxon>
        <taxon>Alphaproteobacteria</taxon>
        <taxon>Sphingomonadales</taxon>
        <taxon>Erythrobacteraceae</taxon>
        <taxon>Alteriqipengyuania</taxon>
    </lineage>
</organism>
<feature type="signal peptide" evidence="1">
    <location>
        <begin position="1"/>
        <end position="26"/>
    </location>
</feature>
<evidence type="ECO:0008006" key="4">
    <source>
        <dbReference type="Google" id="ProtNLM"/>
    </source>
</evidence>
<evidence type="ECO:0000256" key="1">
    <source>
        <dbReference type="SAM" id="SignalP"/>
    </source>
</evidence>
<dbReference type="Proteomes" id="UP000759298">
    <property type="component" value="Unassembled WGS sequence"/>
</dbReference>
<name>A0ABS7P9R3_9SPHN</name>
<sequence length="160" mass="17493">MPRRPFLLATGLALTIATLTATPAGGANRDTPYWATIDVTEANMRVGPSAEYRIEWVYKRKGLPVKVVRVREGWRLVEDPDGDQGWIAARLLSRTRGAIVVGKGLAEMHDSDAAGSAIKWKLEPGVVGRLGDCEENWCEFSVGERSGFVEANRLWGAGEP</sequence>
<dbReference type="Gene3D" id="2.30.30.40">
    <property type="entry name" value="SH3 Domains"/>
    <property type="match status" value="1"/>
</dbReference>
<gene>
    <name evidence="2" type="ORF">KYN89_01975</name>
</gene>
<dbReference type="EMBL" id="JAHWXP010000001">
    <property type="protein sequence ID" value="MBY8335807.1"/>
    <property type="molecule type" value="Genomic_DNA"/>
</dbReference>
<dbReference type="Pfam" id="PF06347">
    <property type="entry name" value="SH3_4"/>
    <property type="match status" value="2"/>
</dbReference>
<keyword evidence="3" id="KW-1185">Reference proteome</keyword>
<reference evidence="2 3" key="1">
    <citation type="submission" date="2021-07" db="EMBL/GenBank/DDBJ databases">
        <title>Alteriqipengyuania abyssalis NZ-12B nov, sp.nov isolated from deep sea sponge in pacific ocean.</title>
        <authorList>
            <person name="Tareen S."/>
            <person name="Wink J."/>
        </authorList>
    </citation>
    <scope>NUCLEOTIDE SEQUENCE [LARGE SCALE GENOMIC DNA]</scope>
    <source>
        <strain evidence="2 3">NZ-12B</strain>
    </source>
</reference>
<accession>A0ABS7P9R3</accession>
<feature type="chain" id="PRO_5046072579" description="SH3b domain-containing protein" evidence="1">
    <location>
        <begin position="27"/>
        <end position="160"/>
    </location>
</feature>